<name>A0A1I1Q7G7_9FLAO</name>
<dbReference type="OrthoDB" id="1246428at2"/>
<keyword evidence="2" id="KW-1185">Reference proteome</keyword>
<reference evidence="2" key="1">
    <citation type="submission" date="2016-10" db="EMBL/GenBank/DDBJ databases">
        <authorList>
            <person name="Varghese N."/>
            <person name="Submissions S."/>
        </authorList>
    </citation>
    <scope>NUCLEOTIDE SEQUENCE [LARGE SCALE GENOMIC DNA]</scope>
    <source>
        <strain evidence="2">CGMCC 1.10370</strain>
    </source>
</reference>
<gene>
    <name evidence="1" type="ORF">SAMN05216297_105127</name>
</gene>
<dbReference type="AlphaFoldDB" id="A0A1I1Q7G7"/>
<dbReference type="EMBL" id="FOMH01000005">
    <property type="protein sequence ID" value="SFD17912.1"/>
    <property type="molecule type" value="Genomic_DNA"/>
</dbReference>
<evidence type="ECO:0000313" key="1">
    <source>
        <dbReference type="EMBL" id="SFD17912.1"/>
    </source>
</evidence>
<protein>
    <submittedName>
        <fullName evidence="1">Uncharacterized protein</fullName>
    </submittedName>
</protein>
<dbReference type="RefSeq" id="WP_091493060.1">
    <property type="nucleotide sequence ID" value="NZ_FOMH01000005.1"/>
</dbReference>
<evidence type="ECO:0000313" key="2">
    <source>
        <dbReference type="Proteomes" id="UP000199672"/>
    </source>
</evidence>
<dbReference type="STRING" id="739143.SAMN05216297_105127"/>
<accession>A0A1I1Q7G7</accession>
<organism evidence="1 2">
    <name type="scientific">Flavobacterium phragmitis</name>
    <dbReference type="NCBI Taxonomy" id="739143"/>
    <lineage>
        <taxon>Bacteria</taxon>
        <taxon>Pseudomonadati</taxon>
        <taxon>Bacteroidota</taxon>
        <taxon>Flavobacteriia</taxon>
        <taxon>Flavobacteriales</taxon>
        <taxon>Flavobacteriaceae</taxon>
        <taxon>Flavobacterium</taxon>
    </lineage>
</organism>
<sequence>MAVYFNIIIPFEKFIFELKDIIDKNSVNLYAEYLNDKKGFYYELIDPKSENITFFSNKDYRGFFFSSKIIEIKEGNLILGKTSKKDSISFYDDALFDYCIEGKGGREDQDNLEIINLRIISKNPDEQIAKFYNSLQNTLKKTEGVNSGLLIANYFDSKVFYFKTHKNMLSDFDKKDIKYSKQD</sequence>
<proteinExistence type="predicted"/>
<dbReference type="Proteomes" id="UP000199672">
    <property type="component" value="Unassembled WGS sequence"/>
</dbReference>